<dbReference type="RefSeq" id="WP_011465331.1">
    <property type="nucleotide sequence ID" value="NC_007908.1"/>
</dbReference>
<dbReference type="Proteomes" id="UP000008332">
    <property type="component" value="Chromosome"/>
</dbReference>
<proteinExistence type="predicted"/>
<dbReference type="STRING" id="338969.Rfer_3055"/>
<reference evidence="2" key="1">
    <citation type="submission" date="2006-02" db="EMBL/GenBank/DDBJ databases">
        <title>Complete sequence of chromosome of Rhodoferax ferrireducens DSM 15236.</title>
        <authorList>
            <person name="Copeland A."/>
            <person name="Lucas S."/>
            <person name="Lapidus A."/>
            <person name="Barry K."/>
            <person name="Detter J.C."/>
            <person name="Glavina del Rio T."/>
            <person name="Hammon N."/>
            <person name="Israni S."/>
            <person name="Pitluck S."/>
            <person name="Brettin T."/>
            <person name="Bruce D."/>
            <person name="Han C."/>
            <person name="Tapia R."/>
            <person name="Gilna P."/>
            <person name="Kiss H."/>
            <person name="Schmutz J."/>
            <person name="Larimer F."/>
            <person name="Land M."/>
            <person name="Kyrpides N."/>
            <person name="Ivanova N."/>
            <person name="Richardson P."/>
        </authorList>
    </citation>
    <scope>NUCLEOTIDE SEQUENCE [LARGE SCALE GENOMIC DNA]</scope>
    <source>
        <strain evidence="2">ATCC BAA-621 / DSM 15236 / T118</strain>
    </source>
</reference>
<dbReference type="KEGG" id="rfr:Rfer_3055"/>
<dbReference type="EMBL" id="CP000267">
    <property type="protein sequence ID" value="ABD70765.1"/>
    <property type="molecule type" value="Genomic_DNA"/>
</dbReference>
<keyword evidence="2" id="KW-1185">Reference proteome</keyword>
<organism evidence="1 2">
    <name type="scientific">Albidiferax ferrireducens (strain ATCC BAA-621 / DSM 15236 / T118)</name>
    <name type="common">Rhodoferax ferrireducens</name>
    <dbReference type="NCBI Taxonomy" id="338969"/>
    <lineage>
        <taxon>Bacteria</taxon>
        <taxon>Pseudomonadati</taxon>
        <taxon>Pseudomonadota</taxon>
        <taxon>Betaproteobacteria</taxon>
        <taxon>Burkholderiales</taxon>
        <taxon>Comamonadaceae</taxon>
        <taxon>Rhodoferax</taxon>
    </lineage>
</organism>
<evidence type="ECO:0000313" key="2">
    <source>
        <dbReference type="Proteomes" id="UP000008332"/>
    </source>
</evidence>
<gene>
    <name evidence="1" type="ordered locus">Rfer_3055</name>
</gene>
<name>Q21TY8_ALBFT</name>
<accession>Q21TY8</accession>
<evidence type="ECO:0000313" key="1">
    <source>
        <dbReference type="EMBL" id="ABD70765.1"/>
    </source>
</evidence>
<dbReference type="HOGENOM" id="CLU_1894575_0_0_4"/>
<protein>
    <submittedName>
        <fullName evidence="1">Uncharacterized protein</fullName>
    </submittedName>
</protein>
<sequence>MTTLQQEFVNIDRHYDPPGLRLTLELDAATEQDIERGINAAKRVFALAQISSYAAASAADYQDLEDPELVLTSEQHEWAGIWWEAQEAAVAAACSDLPAGEKTFLFSQTWDDAPEPISGNCIRGTTWLDKETETQE</sequence>
<dbReference type="AlphaFoldDB" id="Q21TY8"/>